<organism evidence="10 11">
    <name type="scientific">Oceanospirillum sediminis</name>
    <dbReference type="NCBI Taxonomy" id="2760088"/>
    <lineage>
        <taxon>Bacteria</taxon>
        <taxon>Pseudomonadati</taxon>
        <taxon>Pseudomonadota</taxon>
        <taxon>Gammaproteobacteria</taxon>
        <taxon>Oceanospirillales</taxon>
        <taxon>Oceanospirillaceae</taxon>
        <taxon>Oceanospirillum</taxon>
    </lineage>
</organism>
<comment type="caution">
    <text evidence="10">The sequence shown here is derived from an EMBL/GenBank/DDBJ whole genome shotgun (WGS) entry which is preliminary data.</text>
</comment>
<dbReference type="InterPro" id="IPR045621">
    <property type="entry name" value="BPD_transp_1_N"/>
</dbReference>
<dbReference type="EMBL" id="JACJFM010000001">
    <property type="protein sequence ID" value="MBB1485074.1"/>
    <property type="molecule type" value="Genomic_DNA"/>
</dbReference>
<evidence type="ECO:0000256" key="6">
    <source>
        <dbReference type="ARBA" id="ARBA00023136"/>
    </source>
</evidence>
<dbReference type="GO" id="GO:0055085">
    <property type="term" value="P:transmembrane transport"/>
    <property type="evidence" value="ECO:0007669"/>
    <property type="project" value="InterPro"/>
</dbReference>
<gene>
    <name evidence="10" type="ORF">H4O21_00385</name>
</gene>
<sequence length="331" mass="36784">MIQMIIKRMVSALAMLTVLSMIAFVLIQLPPGDYADAYAGKKSQGGAVMTAEQIEEIRDKLGLNEPLYIQYINWASDFVQGDFGYSWEYHRPVIDVVAERMPVTLTLVFMTLVFTYFIAVPMGIYCALRQYSIGDHAISLLGYIGLAIPNFMFALILLYLSSVFWGTSAGGLFSPVMQDAPWSWEKFKDMMAHIWVPVVVLGTAGTAFQIRTMRATLLDELNKMYVTAARATGMDERKVIMKYPVRMALNPVVSTLGWELTNIISGAPIVGVVMSLPDMGPLFLNSLLNQDMYLAGALVMVYCILVILGTLISDLLLMLLDPRIRMGAMKA</sequence>
<evidence type="ECO:0000256" key="5">
    <source>
        <dbReference type="ARBA" id="ARBA00022989"/>
    </source>
</evidence>
<feature type="transmembrane region" description="Helical" evidence="8">
    <location>
        <begin position="140"/>
        <end position="165"/>
    </location>
</feature>
<name>A0A839IK29_9GAMM</name>
<dbReference type="Proteomes" id="UP000565262">
    <property type="component" value="Unassembled WGS sequence"/>
</dbReference>
<keyword evidence="2 8" id="KW-0813">Transport</keyword>
<dbReference type="Pfam" id="PF19300">
    <property type="entry name" value="BPD_transp_1_N"/>
    <property type="match status" value="1"/>
</dbReference>
<dbReference type="PROSITE" id="PS50928">
    <property type="entry name" value="ABC_TM1"/>
    <property type="match status" value="1"/>
</dbReference>
<dbReference type="RefSeq" id="WP_182806834.1">
    <property type="nucleotide sequence ID" value="NZ_JACJFM010000001.1"/>
</dbReference>
<dbReference type="GO" id="GO:0005886">
    <property type="term" value="C:plasma membrane"/>
    <property type="evidence" value="ECO:0007669"/>
    <property type="project" value="UniProtKB-SubCell"/>
</dbReference>
<evidence type="ECO:0000256" key="4">
    <source>
        <dbReference type="ARBA" id="ARBA00022692"/>
    </source>
</evidence>
<evidence type="ECO:0000256" key="7">
    <source>
        <dbReference type="ARBA" id="ARBA00024202"/>
    </source>
</evidence>
<dbReference type="InterPro" id="IPR035906">
    <property type="entry name" value="MetI-like_sf"/>
</dbReference>
<keyword evidence="11" id="KW-1185">Reference proteome</keyword>
<keyword evidence="6 8" id="KW-0472">Membrane</keyword>
<evidence type="ECO:0000256" key="8">
    <source>
        <dbReference type="RuleBase" id="RU363032"/>
    </source>
</evidence>
<feature type="transmembrane region" description="Helical" evidence="8">
    <location>
        <begin position="190"/>
        <end position="208"/>
    </location>
</feature>
<comment type="similarity">
    <text evidence="7">Belongs to the binding-protein-dependent transport system permease family. OppBC subfamily.</text>
</comment>
<proteinExistence type="inferred from homology"/>
<feature type="domain" description="ABC transmembrane type-1" evidence="9">
    <location>
        <begin position="101"/>
        <end position="313"/>
    </location>
</feature>
<feature type="transmembrane region" description="Helical" evidence="8">
    <location>
        <begin position="12"/>
        <end position="29"/>
    </location>
</feature>
<evidence type="ECO:0000313" key="10">
    <source>
        <dbReference type="EMBL" id="MBB1485074.1"/>
    </source>
</evidence>
<dbReference type="AlphaFoldDB" id="A0A839IK29"/>
<evidence type="ECO:0000313" key="11">
    <source>
        <dbReference type="Proteomes" id="UP000565262"/>
    </source>
</evidence>
<keyword evidence="5 8" id="KW-1133">Transmembrane helix</keyword>
<keyword evidence="3" id="KW-1003">Cell membrane</keyword>
<feature type="transmembrane region" description="Helical" evidence="8">
    <location>
        <begin position="293"/>
        <end position="320"/>
    </location>
</feature>
<dbReference type="PANTHER" id="PTHR43163:SF6">
    <property type="entry name" value="DIPEPTIDE TRANSPORT SYSTEM PERMEASE PROTEIN DPPB-RELATED"/>
    <property type="match status" value="1"/>
</dbReference>
<evidence type="ECO:0000256" key="2">
    <source>
        <dbReference type="ARBA" id="ARBA00022448"/>
    </source>
</evidence>
<dbReference type="PANTHER" id="PTHR43163">
    <property type="entry name" value="DIPEPTIDE TRANSPORT SYSTEM PERMEASE PROTEIN DPPB-RELATED"/>
    <property type="match status" value="1"/>
</dbReference>
<keyword evidence="4 8" id="KW-0812">Transmembrane</keyword>
<dbReference type="InterPro" id="IPR000515">
    <property type="entry name" value="MetI-like"/>
</dbReference>
<evidence type="ECO:0000256" key="1">
    <source>
        <dbReference type="ARBA" id="ARBA00004651"/>
    </source>
</evidence>
<dbReference type="Gene3D" id="1.10.3720.10">
    <property type="entry name" value="MetI-like"/>
    <property type="match status" value="1"/>
</dbReference>
<accession>A0A839IK29</accession>
<feature type="transmembrane region" description="Helical" evidence="8">
    <location>
        <begin position="107"/>
        <end position="128"/>
    </location>
</feature>
<dbReference type="SUPFAM" id="SSF161098">
    <property type="entry name" value="MetI-like"/>
    <property type="match status" value="1"/>
</dbReference>
<evidence type="ECO:0000256" key="3">
    <source>
        <dbReference type="ARBA" id="ARBA00022475"/>
    </source>
</evidence>
<feature type="transmembrane region" description="Helical" evidence="8">
    <location>
        <begin position="247"/>
        <end position="273"/>
    </location>
</feature>
<reference evidence="10 11" key="1">
    <citation type="submission" date="2020-08" db="EMBL/GenBank/DDBJ databases">
        <title>Oceanospirillum sp. nov. isolated from marine sediment.</title>
        <authorList>
            <person name="Ji X."/>
        </authorList>
    </citation>
    <scope>NUCLEOTIDE SEQUENCE [LARGE SCALE GENOMIC DNA]</scope>
    <source>
        <strain evidence="10 11">D5</strain>
    </source>
</reference>
<protein>
    <submittedName>
        <fullName evidence="10">ABC transporter permease</fullName>
    </submittedName>
</protein>
<evidence type="ECO:0000259" key="9">
    <source>
        <dbReference type="PROSITE" id="PS50928"/>
    </source>
</evidence>
<comment type="subcellular location">
    <subcellularLocation>
        <location evidence="1 8">Cell membrane</location>
        <topology evidence="1 8">Multi-pass membrane protein</topology>
    </subcellularLocation>
</comment>
<dbReference type="Pfam" id="PF00528">
    <property type="entry name" value="BPD_transp_1"/>
    <property type="match status" value="1"/>
</dbReference>